<feature type="chain" id="PRO_5020731928" description="Secreted protein" evidence="1">
    <location>
        <begin position="24"/>
        <end position="88"/>
    </location>
</feature>
<accession>A0A4U6VLI1</accession>
<keyword evidence="3" id="KW-1185">Reference proteome</keyword>
<evidence type="ECO:0000313" key="2">
    <source>
        <dbReference type="EMBL" id="TKW30528.1"/>
    </source>
</evidence>
<dbReference type="Gramene" id="TKW30528">
    <property type="protein sequence ID" value="TKW30528"/>
    <property type="gene ID" value="SEVIR_2G044366v2"/>
</dbReference>
<evidence type="ECO:0008006" key="4">
    <source>
        <dbReference type="Google" id="ProtNLM"/>
    </source>
</evidence>
<dbReference type="EMBL" id="CM016553">
    <property type="protein sequence ID" value="TKW30528.1"/>
    <property type="molecule type" value="Genomic_DNA"/>
</dbReference>
<sequence length="88" mass="9152">MVTAFFRCSCAIISIVSLTVVSAAPRSVSSSTRSAAAARSAASFSARSCHTASSSSSALRPHNAFGGTPALLRFCHALSILKYLKKFP</sequence>
<evidence type="ECO:0000313" key="3">
    <source>
        <dbReference type="Proteomes" id="UP000298652"/>
    </source>
</evidence>
<feature type="signal peptide" evidence="1">
    <location>
        <begin position="1"/>
        <end position="23"/>
    </location>
</feature>
<dbReference type="AlphaFoldDB" id="A0A4U6VLI1"/>
<protein>
    <recommendedName>
        <fullName evidence="4">Secreted protein</fullName>
    </recommendedName>
</protein>
<organism evidence="2 3">
    <name type="scientific">Setaria viridis</name>
    <name type="common">Green bristlegrass</name>
    <name type="synonym">Setaria italica subsp. viridis</name>
    <dbReference type="NCBI Taxonomy" id="4556"/>
    <lineage>
        <taxon>Eukaryota</taxon>
        <taxon>Viridiplantae</taxon>
        <taxon>Streptophyta</taxon>
        <taxon>Embryophyta</taxon>
        <taxon>Tracheophyta</taxon>
        <taxon>Spermatophyta</taxon>
        <taxon>Magnoliopsida</taxon>
        <taxon>Liliopsida</taxon>
        <taxon>Poales</taxon>
        <taxon>Poaceae</taxon>
        <taxon>PACMAD clade</taxon>
        <taxon>Panicoideae</taxon>
        <taxon>Panicodae</taxon>
        <taxon>Paniceae</taxon>
        <taxon>Cenchrinae</taxon>
        <taxon>Setaria</taxon>
    </lineage>
</organism>
<evidence type="ECO:0000256" key="1">
    <source>
        <dbReference type="SAM" id="SignalP"/>
    </source>
</evidence>
<name>A0A4U6VLI1_SETVI</name>
<proteinExistence type="predicted"/>
<keyword evidence="1" id="KW-0732">Signal</keyword>
<gene>
    <name evidence="2" type="ORF">SEVIR_2G044366v2</name>
</gene>
<dbReference type="Proteomes" id="UP000298652">
    <property type="component" value="Chromosome 2"/>
</dbReference>
<reference evidence="2" key="1">
    <citation type="submission" date="2019-03" db="EMBL/GenBank/DDBJ databases">
        <title>WGS assembly of Setaria viridis.</title>
        <authorList>
            <person name="Huang P."/>
            <person name="Jenkins J."/>
            <person name="Grimwood J."/>
            <person name="Barry K."/>
            <person name="Healey A."/>
            <person name="Mamidi S."/>
            <person name="Sreedasyam A."/>
            <person name="Shu S."/>
            <person name="Feldman M."/>
            <person name="Wu J."/>
            <person name="Yu Y."/>
            <person name="Chen C."/>
            <person name="Johnson J."/>
            <person name="Rokhsar D."/>
            <person name="Baxter I."/>
            <person name="Schmutz J."/>
            <person name="Brutnell T."/>
            <person name="Kellogg E."/>
        </authorList>
    </citation>
    <scope>NUCLEOTIDE SEQUENCE [LARGE SCALE GENOMIC DNA]</scope>
</reference>